<dbReference type="InterPro" id="IPR052156">
    <property type="entry name" value="BCAA_Transport_ATP-bd_LivF"/>
</dbReference>
<evidence type="ECO:0000256" key="1">
    <source>
        <dbReference type="ARBA" id="ARBA00005417"/>
    </source>
</evidence>
<keyword evidence="5 8" id="KW-0067">ATP-binding</keyword>
<comment type="caution">
    <text evidence="8">The sequence shown here is derived from an EMBL/GenBank/DDBJ whole genome shotgun (WGS) entry which is preliminary data.</text>
</comment>
<evidence type="ECO:0000256" key="6">
    <source>
        <dbReference type="ARBA" id="ARBA00022970"/>
    </source>
</evidence>
<dbReference type="InterPro" id="IPR027417">
    <property type="entry name" value="P-loop_NTPase"/>
</dbReference>
<dbReference type="Pfam" id="PF00005">
    <property type="entry name" value="ABC_tran"/>
    <property type="match status" value="1"/>
</dbReference>
<evidence type="ECO:0000256" key="3">
    <source>
        <dbReference type="ARBA" id="ARBA00022475"/>
    </source>
</evidence>
<dbReference type="InterPro" id="IPR003439">
    <property type="entry name" value="ABC_transporter-like_ATP-bd"/>
</dbReference>
<dbReference type="GO" id="GO:0015807">
    <property type="term" value="P:L-amino acid transport"/>
    <property type="evidence" value="ECO:0007669"/>
    <property type="project" value="TreeGrafter"/>
</dbReference>
<dbReference type="EMBL" id="QYUO01000001">
    <property type="protein sequence ID" value="RJF99349.1"/>
    <property type="molecule type" value="Genomic_DNA"/>
</dbReference>
<reference evidence="9" key="1">
    <citation type="submission" date="2018-09" db="EMBL/GenBank/DDBJ databases">
        <authorList>
            <person name="Zhu H."/>
        </authorList>
    </citation>
    <scope>NUCLEOTIDE SEQUENCE [LARGE SCALE GENOMIC DNA]</scope>
    <source>
        <strain evidence="9">K1R23-30</strain>
    </source>
</reference>
<evidence type="ECO:0000313" key="9">
    <source>
        <dbReference type="Proteomes" id="UP000265955"/>
    </source>
</evidence>
<protein>
    <submittedName>
        <fullName evidence="8">ABC transporter ATP-binding protein</fullName>
    </submittedName>
</protein>
<dbReference type="PROSITE" id="PS50893">
    <property type="entry name" value="ABC_TRANSPORTER_2"/>
    <property type="match status" value="1"/>
</dbReference>
<proteinExistence type="inferred from homology"/>
<dbReference type="GO" id="GO:0015658">
    <property type="term" value="F:branched-chain amino acid transmembrane transporter activity"/>
    <property type="evidence" value="ECO:0007669"/>
    <property type="project" value="TreeGrafter"/>
</dbReference>
<dbReference type="GO" id="GO:0005524">
    <property type="term" value="F:ATP binding"/>
    <property type="evidence" value="ECO:0007669"/>
    <property type="project" value="UniProtKB-KW"/>
</dbReference>
<evidence type="ECO:0000256" key="4">
    <source>
        <dbReference type="ARBA" id="ARBA00022741"/>
    </source>
</evidence>
<gene>
    <name evidence="8" type="ORF">D3871_13075</name>
</gene>
<evidence type="ECO:0000256" key="2">
    <source>
        <dbReference type="ARBA" id="ARBA00022448"/>
    </source>
</evidence>
<dbReference type="SMART" id="SM00382">
    <property type="entry name" value="AAA"/>
    <property type="match status" value="1"/>
</dbReference>
<dbReference type="InterPro" id="IPR017871">
    <property type="entry name" value="ABC_transporter-like_CS"/>
</dbReference>
<evidence type="ECO:0000256" key="5">
    <source>
        <dbReference type="ARBA" id="ARBA00022840"/>
    </source>
</evidence>
<sequence>MLELNNLSCGYGVFHAVGDLSLSLQPGTITGLLGANGAGKSSTLMCIAGHVTLQGGSIRFDGHDISTLPPHERVKRGIAISPEGRRLFKDLTVEDNLRVGGLIQPASHFAKDRDYVIGLFPRLGERLTSLAGNLSGGEQQMLAIGRALMTRPRLIMIDELSLGLMPKVIDLCYAALKQLQADGMTILLVEQNTERVLSVAQDVCVLESGRTVWQGKAADARNNHELTEAYLGLQ</sequence>
<dbReference type="InterPro" id="IPR003593">
    <property type="entry name" value="AAA+_ATPase"/>
</dbReference>
<dbReference type="OrthoDB" id="9806149at2"/>
<accession>A0A3A3GEL8</accession>
<name>A0A3A3GEL8_9BURK</name>
<organism evidence="8 9">
    <name type="scientific">Noviherbaspirillum saxi</name>
    <dbReference type="NCBI Taxonomy" id="2320863"/>
    <lineage>
        <taxon>Bacteria</taxon>
        <taxon>Pseudomonadati</taxon>
        <taxon>Pseudomonadota</taxon>
        <taxon>Betaproteobacteria</taxon>
        <taxon>Burkholderiales</taxon>
        <taxon>Oxalobacteraceae</taxon>
        <taxon>Noviherbaspirillum</taxon>
    </lineage>
</organism>
<dbReference type="Gene3D" id="3.40.50.300">
    <property type="entry name" value="P-loop containing nucleotide triphosphate hydrolases"/>
    <property type="match status" value="1"/>
</dbReference>
<dbReference type="SUPFAM" id="SSF52540">
    <property type="entry name" value="P-loop containing nucleoside triphosphate hydrolases"/>
    <property type="match status" value="1"/>
</dbReference>
<dbReference type="CDD" id="cd03224">
    <property type="entry name" value="ABC_TM1139_LivF_branched"/>
    <property type="match status" value="1"/>
</dbReference>
<keyword evidence="6" id="KW-0029">Amino-acid transport</keyword>
<keyword evidence="9" id="KW-1185">Reference proteome</keyword>
<dbReference type="PROSITE" id="PS00211">
    <property type="entry name" value="ABC_TRANSPORTER_1"/>
    <property type="match status" value="1"/>
</dbReference>
<dbReference type="RefSeq" id="WP_119769289.1">
    <property type="nucleotide sequence ID" value="NZ_QYUO01000001.1"/>
</dbReference>
<evidence type="ECO:0000313" key="8">
    <source>
        <dbReference type="EMBL" id="RJF99349.1"/>
    </source>
</evidence>
<keyword evidence="3" id="KW-0472">Membrane</keyword>
<dbReference type="Proteomes" id="UP000265955">
    <property type="component" value="Unassembled WGS sequence"/>
</dbReference>
<dbReference type="PANTHER" id="PTHR43820:SF4">
    <property type="entry name" value="HIGH-AFFINITY BRANCHED-CHAIN AMINO ACID TRANSPORT ATP-BINDING PROTEIN LIVF"/>
    <property type="match status" value="1"/>
</dbReference>
<evidence type="ECO:0000259" key="7">
    <source>
        <dbReference type="PROSITE" id="PS50893"/>
    </source>
</evidence>
<dbReference type="AlphaFoldDB" id="A0A3A3GEL8"/>
<dbReference type="PANTHER" id="PTHR43820">
    <property type="entry name" value="HIGH-AFFINITY BRANCHED-CHAIN AMINO ACID TRANSPORT ATP-BINDING PROTEIN LIVF"/>
    <property type="match status" value="1"/>
</dbReference>
<keyword evidence="4" id="KW-0547">Nucleotide-binding</keyword>
<comment type="similarity">
    <text evidence="1">Belongs to the ABC transporter superfamily.</text>
</comment>
<dbReference type="GO" id="GO:0016887">
    <property type="term" value="F:ATP hydrolysis activity"/>
    <property type="evidence" value="ECO:0007669"/>
    <property type="project" value="InterPro"/>
</dbReference>
<feature type="domain" description="ABC transporter" evidence="7">
    <location>
        <begin position="2"/>
        <end position="233"/>
    </location>
</feature>
<keyword evidence="3" id="KW-1003">Cell membrane</keyword>
<keyword evidence="2" id="KW-0813">Transport</keyword>